<dbReference type="InterPro" id="IPR018201">
    <property type="entry name" value="Ketoacyl_synth_AS"/>
</dbReference>
<dbReference type="SMART" id="SM01294">
    <property type="entry name" value="PKS_PP_betabranch"/>
    <property type="match status" value="2"/>
</dbReference>
<organism evidence="10 11">
    <name type="scientific">Micromonospora tulbaghiae</name>
    <dbReference type="NCBI Taxonomy" id="479978"/>
    <lineage>
        <taxon>Bacteria</taxon>
        <taxon>Bacillati</taxon>
        <taxon>Actinomycetota</taxon>
        <taxon>Actinomycetes</taxon>
        <taxon>Micromonosporales</taxon>
        <taxon>Micromonosporaceae</taxon>
        <taxon>Micromonospora</taxon>
    </lineage>
</organism>
<dbReference type="Gene3D" id="3.30.70.3290">
    <property type="match status" value="2"/>
</dbReference>
<dbReference type="KEGG" id="mtua:CSH63_31840"/>
<dbReference type="SMART" id="SM00822">
    <property type="entry name" value="PKS_KR"/>
    <property type="match status" value="2"/>
</dbReference>
<accession>A0A386WU03</accession>
<dbReference type="PROSITE" id="PS52019">
    <property type="entry name" value="PKS_MFAS_DH"/>
    <property type="match status" value="1"/>
</dbReference>
<evidence type="ECO:0000256" key="6">
    <source>
        <dbReference type="PROSITE-ProRule" id="PRU01363"/>
    </source>
</evidence>
<feature type="region of interest" description="C-terminal hotdog fold" evidence="6">
    <location>
        <begin position="2587"/>
        <end position="2726"/>
    </location>
</feature>
<dbReference type="InterPro" id="IPR014043">
    <property type="entry name" value="Acyl_transferase_dom"/>
</dbReference>
<dbReference type="InterPro" id="IPR057326">
    <property type="entry name" value="KR_dom"/>
</dbReference>
<dbReference type="CDD" id="cd08956">
    <property type="entry name" value="KR_3_FAS_SDR_x"/>
    <property type="match status" value="1"/>
</dbReference>
<dbReference type="InterPro" id="IPR020806">
    <property type="entry name" value="PKS_PP-bd"/>
</dbReference>
<keyword evidence="5" id="KW-0012">Acyltransferase</keyword>
<dbReference type="SUPFAM" id="SSF51735">
    <property type="entry name" value="NAD(P)-binding Rossmann-fold domains"/>
    <property type="match status" value="4"/>
</dbReference>
<evidence type="ECO:0000259" key="8">
    <source>
        <dbReference type="PROSITE" id="PS52004"/>
    </source>
</evidence>
<dbReference type="InterPro" id="IPR036291">
    <property type="entry name" value="NAD(P)-bd_dom_sf"/>
</dbReference>
<dbReference type="Gene3D" id="6.10.140.1830">
    <property type="match status" value="1"/>
</dbReference>
<protein>
    <submittedName>
        <fullName evidence="10">Polyketide synthase</fullName>
    </submittedName>
</protein>
<dbReference type="Pfam" id="PF18369">
    <property type="entry name" value="PKS_DE"/>
    <property type="match status" value="1"/>
</dbReference>
<dbReference type="InterPro" id="IPR014031">
    <property type="entry name" value="Ketoacyl_synth_C"/>
</dbReference>
<dbReference type="SUPFAM" id="SSF52151">
    <property type="entry name" value="FabD/lysophospholipase-like"/>
    <property type="match status" value="2"/>
</dbReference>
<evidence type="ECO:0000256" key="1">
    <source>
        <dbReference type="ARBA" id="ARBA00022450"/>
    </source>
</evidence>
<dbReference type="GO" id="GO:0004315">
    <property type="term" value="F:3-oxoacyl-[acyl-carrier-protein] synthase activity"/>
    <property type="evidence" value="ECO:0007669"/>
    <property type="project" value="InterPro"/>
</dbReference>
<gene>
    <name evidence="10" type="ORF">CSH63_31840</name>
</gene>
<sequence length="3365" mass="351238">MSEEAKLRDYLKRAIADSRRARARLLEAEEQAREPIAIIGMACRYPLGIGSPEALWAAVAAGTDAISPYPANRGWRDEQFEPGATATASSRTREGAFLTDPGDFDAAFFGISPREALSMDPQQRQLLETSWEALERAGIKPESLHGSATGVYVGGITQEYPALLAATGLDREGYALTGTTSSVMSGRVAYALGLEGPAVTVDTACSSSLVAIHLAIHALRAGECGLALASGVNLMATPQFFVAFSGQGGVAPDGRCKSFAAAADGIGFGEGVGVLVLERLSDAHRNGHRVLAVLRGSAVNSDGASNGLTAPNGPAQQRVIRRALASARLEPGDVDAVEAHGTGTRLGDPIEAQAILATYGRGRRDGHPLWLGSAKSNFGHTQAAAGLTGVIKMVMALQHELLPRTLHVDAPTPHVDWSAAPVRLLTEAQPWPATDRPRRAGVSSFGISGTNAHLILEEAPPAPERDPGPEARVTPPGDQLPWILSGRTVAALQAQAQRLTDHLVERPGLSPAGIARSLAGTRSAFRHRAVLLGEPPEQIAALGALARGEAAAAAVTGVANAGRRVVLVFPGQGGQWPGMGTGLLDSAPVFADRMRDCSAALAPYLDYSPEAVLRGEPGAPSLDRVDVTQVVNFALMVSLAALWRSHGIEPAAVIGHSQGEVAAACVAGALSLEDAARVIAVRGREALRLDGAGGLLSVWLSAGEAEELIEPWGDRLTVGAVNGPHTVIVSGENAALDELAETCAVRGIRARRVAMRYASHSRYVESIRDDLSRALGEVPATPAPVAFYSTVTGALFGTDGLDAAYWYRNLREPVRMHDAVRAALDDECDMFIEVSPHPVLVGAVQDTIADRSSATVALGTLRRKEPETARMLRSLAEAYVSGAPVDWRGLLGAAPELPVELPTYAFQHQRFWVEPPGVTMAAEDSEFWEAVGSDDPDVLAATIGLGDAGEQVSLRDVAPALARFHRRRQQESVVDSWRYRVIWRRAEVAPAVPGGTWLVVTAGGDAGPEPAAVERALTLAGVTVLRLDLQHGTDRGTVATRVREITDRHGELAGVLSYAGLDHRTDLAHAPLTAGAVATIVLVQGLLDAGVEARLWLVTRGAEQVVPADRPSADAAALAGLARIAGLEHPATWGGVVDLPGAAARPDADAAVLCGLLAGAADDRGEDQFALRAGGVFVRRLARASRPHSTTDGWRPRGTVLITGGTGGVGTEVARWLAASGAEHLVLVSRSGATAEGAEALRNELGVPVTLLACDMADRDAVATMLAAIPAEPRLTAVVHAAGVGAQQTLTELTPAKAARVAAGKAAGARHLDELLGDRPLDAFVLFSSAAAVWGSAGMAAYAAANAYLDGLAAERRARGRAGTSIAWGGWAGAGMGRLVADDAHTRQGVRMMPPALALTALRRAVEQRDVTVTVADVDWPRFAEIFSLSRRRPLLDEVAEAASAAAEPADDSRAAELGRRLARGTEPERDEIMRNLVRTEAAAVLGYAGNEQLPVDVSFKDLGFTSVTAVELRQRLASATGLNLPATLVFDHPSVDAVTALLRRRITGELTETTPATPVTTADDGDPVVIVGMACRYPGGVTDPESLWALLASGADAVGPFPTDRGWTGATDGYVPEGGFLYDAACFDHGFFGISPREAQAMDPQQRLLLETSWEAIEHAGIDPARLRGSATGVFVGAGPSDYSALLGAARGGAEGFAMTGTAGSIVSGRISYVLGLEGPAITVDTGCSSSLVTVHLAAQSLRNAECDLAVAGGVAVMATPVAFTEFARQGGLAADARCKSFAGAADGTGWSEGVGLVVLERLSAARRNGHRVLAVLRGSAVNSDGASNGLTAPNGPSQERVIRAALASAGLEPADVGAVEAHGTGTALGDPIEAQALLVTYGRGRPEERPLWLGSIKSNIGHTQAAAGVAGIIKIVLALRHELLPRTLHVDEPTPHADWSAGAVRLLTEARPWPRGDRPRRAGISSFGISGTNAHLVVEEAPPEPAPAPRTPSRPLPVVVTARTPEALAEQAARLGAWLAARPGLSCSDAAYSLMTTRTSFDHRAVVTADDRNGVLLGLAALAEGRAAPGVYVNRVRRDGKVVFVFPGQGAQWAGMAASLWAVSPVFAEAMAECEAALGPFVDWSLREVVHDTVGAPPLERVDVVQPVLFAVMVSLARLWESCGVRPSAVVGHSQGEIAAAVVAGALSLADGARVVALRSRALRALAGTGGMATVDLPLDEVESLLERWDGRLSVAAVNGPRSVVVSGEATALQDLLAHCTGADVRARRIAVDYASHSGQVEGIRDEITGALAGVAPRPAAIPFYSTLTGSVLSGEELDAEYWYQNLRRPVRLRQVVELLDEDGFRVFVECSPHPVLAVGVQDTLHGRDSAAVLLGTLRRDDGGLDRFRASLAEAHLHGVEVDWPAALGDVEVAPVELPTYPFQHTRHWLDGPARATDVTAAGLTDPAHPLLAAGVEVADSGAVVFTARLSRAATPWLGDHVVAGVAVLPATALAEMVAKGGEVVGLGQVDELTLHAPVLVPAEGAVDLQLTVGPEDEGGRRPVRLHSRSGEPGEAWQVHGSGWLSPAHPEPPSGDLTAWPPVGAEPVSVDGLYGALAEAGVDLGPAFHGLRAAWTTADALYAEVSLADGMAGDASGHLIHPALLDAALQGIALGDLLPGGAAGHRPFSFTDLAFYRPVTGTVRVRMTAAGPDSVAVLLADETGGPVCSIGSLVLRAAPVDEVRAGVAGTHDGLFRIDWVPAPPSAPASASLALVGPDPLPAGLNGELRRFPGLAELRQVVDAGEPVPDLVLVAGVPAELDADTGLAARTRAATRHVLELIRAWTTDERLAHSRLAVVTRGAVATGRQEDVSDPAAAAVWGLLRSAHAEHPERFLVTDVDDREASARALVTALAGAEEQSALRDGRLLVPRLARLPRDEPGAAPGATFDPDGTVLVTGATGGVGSLVAEHLVTAHGVRHLLLVSRSGSAAPGADLLVERLRALGAEITVAACDVGDAAALSRLVRQAEADRPLAAVVHSAGVFDDGLLTVLTDKQVDTVYRAKVDAAAHLHELTRDRPSVPLVLFSSSAGVFGGAGQANYAAANAFLDGLAQHRRSRGLPGVALAWGLWADERGMGGQIDEAQRQRHARRGIAAMPAEDALALFDAACRASEAALLPMRLDWPALYAKARVTGVPPLLRNLVRVARRRTGTDRQELQRRLGGMGEHERTGALVDLVRELVAGVLGYESASAVDQERPFRDLGFDSLTAVELRNLLNAATGLRLPVTVVFDHPQPLMLAERLASELFAGSGPEMPVGDPEEERIRRLVAAVPISRLRNAGLLDALLALGDPAAEQERPAGRRAEIEAMDADALVRMAMVEDSRR</sequence>
<dbReference type="SMART" id="SM00827">
    <property type="entry name" value="PKS_AT"/>
    <property type="match status" value="2"/>
</dbReference>
<dbReference type="Pfam" id="PF16197">
    <property type="entry name" value="KAsynt_C_assoc"/>
    <property type="match status" value="2"/>
</dbReference>
<dbReference type="Gene3D" id="3.40.50.720">
    <property type="entry name" value="NAD(P)-binding Rossmann-like Domain"/>
    <property type="match status" value="2"/>
</dbReference>
<dbReference type="InterPro" id="IPR049551">
    <property type="entry name" value="PKS_DH_C"/>
</dbReference>
<dbReference type="InterPro" id="IPR016035">
    <property type="entry name" value="Acyl_Trfase/lysoPLipase"/>
</dbReference>
<dbReference type="CDD" id="cd08952">
    <property type="entry name" value="KR_1_SDR_x"/>
    <property type="match status" value="1"/>
</dbReference>
<dbReference type="InterPro" id="IPR020841">
    <property type="entry name" value="PKS_Beta-ketoAc_synthase_dom"/>
</dbReference>
<evidence type="ECO:0000259" key="7">
    <source>
        <dbReference type="PROSITE" id="PS50075"/>
    </source>
</evidence>
<dbReference type="InterPro" id="IPR016039">
    <property type="entry name" value="Thiolase-like"/>
</dbReference>
<dbReference type="InterPro" id="IPR055123">
    <property type="entry name" value="SpnB-like_Rossmann"/>
</dbReference>
<dbReference type="PROSITE" id="PS50075">
    <property type="entry name" value="CARRIER"/>
    <property type="match status" value="2"/>
</dbReference>
<dbReference type="Gene3D" id="3.40.47.10">
    <property type="match status" value="2"/>
</dbReference>
<dbReference type="GO" id="GO:0004312">
    <property type="term" value="F:fatty acid synthase activity"/>
    <property type="evidence" value="ECO:0007669"/>
    <property type="project" value="TreeGrafter"/>
</dbReference>
<dbReference type="GO" id="GO:0006633">
    <property type="term" value="P:fatty acid biosynthetic process"/>
    <property type="evidence" value="ECO:0007669"/>
    <property type="project" value="InterPro"/>
</dbReference>
<dbReference type="PROSITE" id="PS00606">
    <property type="entry name" value="KS3_1"/>
    <property type="match status" value="2"/>
</dbReference>
<dbReference type="InterPro" id="IPR020807">
    <property type="entry name" value="PKS_DH"/>
</dbReference>
<proteinExistence type="predicted"/>
<evidence type="ECO:0000256" key="4">
    <source>
        <dbReference type="ARBA" id="ARBA00023268"/>
    </source>
</evidence>
<evidence type="ECO:0000256" key="5">
    <source>
        <dbReference type="ARBA" id="ARBA00023315"/>
    </source>
</evidence>
<dbReference type="InterPro" id="IPR001227">
    <property type="entry name" value="Ac_transferase_dom_sf"/>
</dbReference>
<dbReference type="Gene3D" id="3.10.129.110">
    <property type="entry name" value="Polyketide synthase dehydratase"/>
    <property type="match status" value="1"/>
</dbReference>
<keyword evidence="3" id="KW-0808">Transferase</keyword>
<feature type="domain" description="PKS/mFAS DH" evidence="9">
    <location>
        <begin position="2451"/>
        <end position="2726"/>
    </location>
</feature>
<dbReference type="PANTHER" id="PTHR43775">
    <property type="entry name" value="FATTY ACID SYNTHASE"/>
    <property type="match status" value="1"/>
</dbReference>
<dbReference type="Pfam" id="PF00550">
    <property type="entry name" value="PP-binding"/>
    <property type="match status" value="2"/>
</dbReference>
<evidence type="ECO:0000256" key="2">
    <source>
        <dbReference type="ARBA" id="ARBA00022553"/>
    </source>
</evidence>
<feature type="domain" description="Ketosynthase family 3 (KS3)" evidence="8">
    <location>
        <begin position="33"/>
        <end position="458"/>
    </location>
</feature>
<feature type="domain" description="Ketosynthase family 3 (KS3)" evidence="8">
    <location>
        <begin position="1566"/>
        <end position="1982"/>
    </location>
</feature>
<dbReference type="InterPro" id="IPR049900">
    <property type="entry name" value="PKS_mFAS_DH"/>
</dbReference>
<dbReference type="SUPFAM" id="SSF47336">
    <property type="entry name" value="ACP-like"/>
    <property type="match status" value="2"/>
</dbReference>
<dbReference type="InterPro" id="IPR013968">
    <property type="entry name" value="PKS_KR"/>
</dbReference>
<dbReference type="InterPro" id="IPR032821">
    <property type="entry name" value="PKS_assoc"/>
</dbReference>
<evidence type="ECO:0000256" key="3">
    <source>
        <dbReference type="ARBA" id="ARBA00022679"/>
    </source>
</evidence>
<dbReference type="PROSITE" id="PS00012">
    <property type="entry name" value="PHOSPHOPANTETHEINE"/>
    <property type="match status" value="1"/>
</dbReference>
<dbReference type="InterPro" id="IPR050091">
    <property type="entry name" value="PKS_NRPS_Biosynth_Enz"/>
</dbReference>
<dbReference type="SUPFAM" id="SSF55048">
    <property type="entry name" value="Probable ACP-binding domain of malonyl-CoA ACP transacylase"/>
    <property type="match status" value="2"/>
</dbReference>
<dbReference type="EMBL" id="CP024087">
    <property type="protein sequence ID" value="AYF31956.1"/>
    <property type="molecule type" value="Genomic_DNA"/>
</dbReference>
<dbReference type="Gene3D" id="1.10.1200.10">
    <property type="entry name" value="ACP-like"/>
    <property type="match status" value="2"/>
</dbReference>
<dbReference type="Pfam" id="PF00698">
    <property type="entry name" value="Acyl_transf_1"/>
    <property type="match status" value="2"/>
</dbReference>
<dbReference type="InterPro" id="IPR009081">
    <property type="entry name" value="PP-bd_ACP"/>
</dbReference>
<dbReference type="InterPro" id="IPR042104">
    <property type="entry name" value="PKS_dehydratase_sf"/>
</dbReference>
<dbReference type="FunFam" id="3.40.47.10:FF:000019">
    <property type="entry name" value="Polyketide synthase type I"/>
    <property type="match status" value="2"/>
</dbReference>
<dbReference type="Gene3D" id="3.40.366.10">
    <property type="entry name" value="Malonyl-Coenzyme A Acyl Carrier Protein, domain 2"/>
    <property type="match status" value="2"/>
</dbReference>
<evidence type="ECO:0000259" key="9">
    <source>
        <dbReference type="PROSITE" id="PS52019"/>
    </source>
</evidence>
<feature type="active site" description="Proton donor; for dehydratase activity" evidence="6">
    <location>
        <position position="2648"/>
    </location>
</feature>
<dbReference type="NCBIfam" id="NF045894">
    <property type="entry name" value="PKS_plus_SDR"/>
    <property type="match status" value="1"/>
</dbReference>
<dbReference type="RefSeq" id="WP_120573364.1">
    <property type="nucleotide sequence ID" value="NZ_CP024087.1"/>
</dbReference>
<dbReference type="Pfam" id="PF00109">
    <property type="entry name" value="ketoacyl-synt"/>
    <property type="match status" value="2"/>
</dbReference>
<dbReference type="Pfam" id="PF22953">
    <property type="entry name" value="SpnB_Rossmann"/>
    <property type="match status" value="1"/>
</dbReference>
<feature type="domain" description="Carrier" evidence="7">
    <location>
        <begin position="3212"/>
        <end position="3287"/>
    </location>
</feature>
<dbReference type="Pfam" id="PF02801">
    <property type="entry name" value="Ketoacyl-synt_C"/>
    <property type="match status" value="2"/>
</dbReference>
<dbReference type="SMART" id="SM00823">
    <property type="entry name" value="PKS_PP"/>
    <property type="match status" value="2"/>
</dbReference>
<keyword evidence="1" id="KW-0596">Phosphopantetheine</keyword>
<dbReference type="SUPFAM" id="SSF53901">
    <property type="entry name" value="Thiolase-like"/>
    <property type="match status" value="2"/>
</dbReference>
<dbReference type="SMART" id="SM00826">
    <property type="entry name" value="PKS_DH"/>
    <property type="match status" value="1"/>
</dbReference>
<dbReference type="PROSITE" id="PS52004">
    <property type="entry name" value="KS3_2"/>
    <property type="match status" value="2"/>
</dbReference>
<dbReference type="FunFam" id="3.40.366.10:FF:000002">
    <property type="entry name" value="Probable polyketide synthase 2"/>
    <property type="match status" value="2"/>
</dbReference>
<dbReference type="Proteomes" id="UP000267804">
    <property type="component" value="Chromosome"/>
</dbReference>
<dbReference type="FunFam" id="1.10.1200.10:FF:000007">
    <property type="entry name" value="Probable polyketide synthase pks17"/>
    <property type="match status" value="1"/>
</dbReference>
<evidence type="ECO:0000313" key="11">
    <source>
        <dbReference type="Proteomes" id="UP000267804"/>
    </source>
</evidence>
<feature type="active site" description="Proton acceptor; for dehydratase activity" evidence="6">
    <location>
        <position position="2483"/>
    </location>
</feature>
<dbReference type="InterPro" id="IPR016036">
    <property type="entry name" value="Malonyl_transacylase_ACP-bd"/>
</dbReference>
<feature type="domain" description="Carrier" evidence="7">
    <location>
        <begin position="1472"/>
        <end position="1547"/>
    </location>
</feature>
<dbReference type="InterPro" id="IPR049552">
    <property type="entry name" value="PKS_DH_N"/>
</dbReference>
<dbReference type="Pfam" id="PF21089">
    <property type="entry name" value="PKS_DH_N"/>
    <property type="match status" value="1"/>
</dbReference>
<dbReference type="InterPro" id="IPR006162">
    <property type="entry name" value="Ppantetheine_attach_site"/>
</dbReference>
<dbReference type="PANTHER" id="PTHR43775:SF51">
    <property type="entry name" value="INACTIVE PHENOLPHTHIOCEROL SYNTHESIS POLYKETIDE SYNTHASE TYPE I PKS1-RELATED"/>
    <property type="match status" value="1"/>
</dbReference>
<keyword evidence="4" id="KW-0511">Multifunctional enzyme</keyword>
<dbReference type="Pfam" id="PF08659">
    <property type="entry name" value="KR"/>
    <property type="match status" value="2"/>
</dbReference>
<reference evidence="10 11" key="1">
    <citation type="submission" date="2017-10" db="EMBL/GenBank/DDBJ databases">
        <title>Integration of genomic and chemical information greatly accelerates assignment of the full stereostructure of myelolactone, a potent inhibitor of myeloma from a marine-derived Micromonospora.</title>
        <authorList>
            <person name="Kim M.C."/>
            <person name="Machado H."/>
            <person name="Jensen P.R."/>
            <person name="Fenical W."/>
        </authorList>
    </citation>
    <scope>NUCLEOTIDE SEQUENCE [LARGE SCALE GENOMIC DNA]</scope>
    <source>
        <strain evidence="10 11">CNY-010</strain>
    </source>
</reference>
<dbReference type="InterPro" id="IPR036736">
    <property type="entry name" value="ACP-like_sf"/>
</dbReference>
<feature type="region of interest" description="N-terminal hotdog fold" evidence="6">
    <location>
        <begin position="2451"/>
        <end position="2574"/>
    </location>
</feature>
<dbReference type="CDD" id="cd00833">
    <property type="entry name" value="PKS"/>
    <property type="match status" value="2"/>
</dbReference>
<dbReference type="InterPro" id="IPR041618">
    <property type="entry name" value="PKS_DE"/>
</dbReference>
<dbReference type="InterPro" id="IPR014030">
    <property type="entry name" value="Ketoacyl_synth_N"/>
</dbReference>
<dbReference type="GO" id="GO:0031177">
    <property type="term" value="F:phosphopantetheine binding"/>
    <property type="evidence" value="ECO:0007669"/>
    <property type="project" value="InterPro"/>
</dbReference>
<name>A0A386WU03_9ACTN</name>
<dbReference type="SMART" id="SM00825">
    <property type="entry name" value="PKS_KS"/>
    <property type="match status" value="2"/>
</dbReference>
<evidence type="ECO:0000313" key="10">
    <source>
        <dbReference type="EMBL" id="AYF31956.1"/>
    </source>
</evidence>
<keyword evidence="2" id="KW-0597">Phosphoprotein</keyword>
<dbReference type="Pfam" id="PF14765">
    <property type="entry name" value="PS-DH"/>
    <property type="match status" value="1"/>
</dbReference>